<evidence type="ECO:0000313" key="2">
    <source>
        <dbReference type="Proteomes" id="UP000192578"/>
    </source>
</evidence>
<protein>
    <submittedName>
        <fullName evidence="1">Uncharacterized protein</fullName>
    </submittedName>
</protein>
<name>A0A9X6NHN6_HYPEX</name>
<dbReference type="Proteomes" id="UP000192578">
    <property type="component" value="Unassembled WGS sequence"/>
</dbReference>
<dbReference type="OrthoDB" id="10069833at2759"/>
<accession>A0A9X6NHN6</accession>
<dbReference type="InterPro" id="IPR011993">
    <property type="entry name" value="PH-like_dom_sf"/>
</dbReference>
<sequence length="120" mass="13128">MHQHAVARISYIWRDPSDQRSFGYVYGTPDSGHRVAAVKVADKSPVPSPEIFYQIGIIDEDQIAGSAGEEVVGLPSGEDDECDALFGENVVGFDEDGDDVDFGFINELSFVEEADQETEL</sequence>
<dbReference type="SUPFAM" id="SSF50729">
    <property type="entry name" value="PH domain-like"/>
    <property type="match status" value="1"/>
</dbReference>
<organism evidence="1 2">
    <name type="scientific">Hypsibius exemplaris</name>
    <name type="common">Freshwater tardigrade</name>
    <dbReference type="NCBI Taxonomy" id="2072580"/>
    <lineage>
        <taxon>Eukaryota</taxon>
        <taxon>Metazoa</taxon>
        <taxon>Ecdysozoa</taxon>
        <taxon>Tardigrada</taxon>
        <taxon>Eutardigrada</taxon>
        <taxon>Parachela</taxon>
        <taxon>Hypsibioidea</taxon>
        <taxon>Hypsibiidae</taxon>
        <taxon>Hypsibius</taxon>
    </lineage>
</organism>
<keyword evidence="2" id="KW-1185">Reference proteome</keyword>
<comment type="caution">
    <text evidence="1">The sequence shown here is derived from an EMBL/GenBank/DDBJ whole genome shotgun (WGS) entry which is preliminary data.</text>
</comment>
<evidence type="ECO:0000313" key="1">
    <source>
        <dbReference type="EMBL" id="OWA50846.1"/>
    </source>
</evidence>
<dbReference type="EMBL" id="MTYJ01000206">
    <property type="protein sequence ID" value="OWA50846.1"/>
    <property type="molecule type" value="Genomic_DNA"/>
</dbReference>
<dbReference type="Gene3D" id="2.30.29.30">
    <property type="entry name" value="Pleckstrin-homology domain (PH domain)/Phosphotyrosine-binding domain (PTB)"/>
    <property type="match status" value="1"/>
</dbReference>
<proteinExistence type="predicted"/>
<gene>
    <name evidence="1" type="ORF">BV898_15350</name>
</gene>
<reference evidence="2" key="1">
    <citation type="submission" date="2017-01" db="EMBL/GenBank/DDBJ databases">
        <title>Comparative genomics of anhydrobiosis in the tardigrade Hypsibius dujardini.</title>
        <authorList>
            <person name="Yoshida Y."/>
            <person name="Koutsovoulos G."/>
            <person name="Laetsch D."/>
            <person name="Stevens L."/>
            <person name="Kumar S."/>
            <person name="Horikawa D."/>
            <person name="Ishino K."/>
            <person name="Komine S."/>
            <person name="Tomita M."/>
            <person name="Blaxter M."/>
            <person name="Arakawa K."/>
        </authorList>
    </citation>
    <scope>NUCLEOTIDE SEQUENCE [LARGE SCALE GENOMIC DNA]</scope>
    <source>
        <strain evidence="2">Z151</strain>
    </source>
</reference>
<dbReference type="AlphaFoldDB" id="A0A9X6NHN6"/>